<dbReference type="PANTHER" id="PTHR10982">
    <property type="entry name" value="MALONYL COA-ACYL CARRIER PROTEIN TRANSACYLASE"/>
    <property type="match status" value="1"/>
</dbReference>
<evidence type="ECO:0000256" key="5">
    <source>
        <dbReference type="ARBA" id="ARBA00022679"/>
    </source>
</evidence>
<dbReference type="GO" id="GO:0004312">
    <property type="term" value="F:fatty acid synthase activity"/>
    <property type="evidence" value="ECO:0007669"/>
    <property type="project" value="InterPro"/>
</dbReference>
<dbReference type="Pfam" id="PF18325">
    <property type="entry name" value="Fas_alpha_ACP"/>
    <property type="match status" value="1"/>
</dbReference>
<reference evidence="9" key="1">
    <citation type="submission" date="2009-06" db="EMBL/GenBank/DDBJ databases">
        <authorList>
            <person name="Jin J.-M."/>
            <person name="Lee S."/>
            <person name="Lee J."/>
            <person name="Baek S.-R."/>
            <person name="Kim J.-C."/>
            <person name="Yun S.-H."/>
            <person name="Park S.-Y."/>
            <person name="Kang S."/>
            <person name="Lee Y.-W."/>
        </authorList>
    </citation>
    <scope>NUCLEOTIDE SEQUENCE</scope>
</reference>
<dbReference type="InterPro" id="IPR014031">
    <property type="entry name" value="Ketoacyl_synth_C"/>
</dbReference>
<evidence type="ECO:0000313" key="9">
    <source>
        <dbReference type="EMBL" id="ACZ66251.1"/>
    </source>
</evidence>
<sequence length="1618" mass="177810">MHPDVEQELAHTLLVELLAYVSLCLLTYVKTNGCLFIGINLRIQVETQDVILGEMNAERIIEVGPSPILTNMMKRTTEAKFADSDQARNINRQILAPEKDTAEIYYKHKAVEEAQPSEPNVYAKVDAQPCEDTAPKLQQPRPVSRSPPSAVVEVDDADVPVPTILLSILAPKLKKSPESILMTGTISHLAGVGDLLAEFTNAVPEKPEEIPLVALCEALSTNHTGQLGKVTTSLVSKMLSSKFPGDYTQSKVRQHLQEKWGLGRKRQDALLLLAAAKQPGSRLASPNDARTFLDEISATYFAKEKLALPSVSAEQPDEPLVNAQVLRLAREHNDSLLLEIRNVLNGHVGGTTQTSDEVRGGPEDTNTKTLDMWLAEHGDDYAKGIMPIFDARKQRVYESFWNWNAQDILTLFQPQKSTRESSIKVLEQLSMSIVNRACDRTLEQLDFIISQAGKNSSTDPEVLQAIKLLREVCFECLDRQPLFVNLTPGLAPLTTIGRDGSLVFTEIIRNAGSAKKEGTNDSHSVHQDDFRLFPVNCVDGTAINYSHSHSEILVSDLEHGKHSGFTFSGRNVLLTGAGKHSIGNHILCYLLAGGARVTVTTSSFSDEVTTMFQSIYARHGSKGSVLRLLPFNQGSFGDVQNLVKHIYADGAWDLDFIVPFAAISENGRGIEDIDSKSEIAHRAMLTNLVRLLGAVASYKRQRDIITRPATVVLPLSPNHGLMGNDGLYSESKRSLEALLLRWASESWGTYLSLMGVIIGWTRGTNLMDNNDVVAQAVESFGVRTFSAAEMGSNIVSLMGGKLNAECQERPLVVDMGGGLGNVHGFKERLTKARRELHAYADLQKLTTQEIRRDIRCVTGNKVSTHGSRSKRVRARANIQLPLPQNLDYEKDIAPLATSLDGMVDLSRVVVITGFAELGPHGNSRTRWEMEDSGTFSLEGCVEMAWLMNLIKHHTGVDSAGNNFSGWVDTKTSKPVSDDEIPAKYLEFIAMHSGIRKIEPENCDNGYDPHNKESLIELPLQRDLAPFETSLETAETLRRQHGNKVTITKDATGGCQVQLRAGATIMVPRSSRFNRTVAGQIPAGWTAKRYGISDDIIEQVDPVTLFSLVCTVEALLCSGIIDPYEFYQHIHVSEFGNCLGSSMGGLSSLRKMHRDRYIDKSVKGDILQETFVNTTGAWINMLLSSSAGPIRTPVGACATSLESLDTGCDLIMLKKAKVCLVGGVEDFVEDVSFEFGSMKATCDTDAEFAAGRTPKEMSRPTASSRSGFVESQGCGVQVLTSAELALEMGLPIFGIVAYANMAADKAGRSVPAPGKGVLTNAREKSTIPSPLLDINYRRRLLQLRRAQIHHNTSDYLDILNTELTFLRETTSAGDLEAYRESREKLIREEARKQDAEATSNLGNRFWVSQETGSISPIRGSLSVWGLSIDDISVASLHGTSTVQNDLNEPMVIQKQMMHLGRSRGNLLPCVCQKWLTGHSKGAAGSWMINGCLQMMSSGLIPGNRNADNIEEKLREHHHLVFPNTTVQTECVKACSVTSFGFGQKGAQALIVHPRYLLATIGRERYDAYIGKRDQRWRKACRRLSEAMVHDDMVSACIKTQAPYAADADIATLLDPTARF</sequence>
<evidence type="ECO:0000256" key="3">
    <source>
        <dbReference type="ARBA" id="ARBA00022450"/>
    </source>
</evidence>
<dbReference type="EMBL" id="GQ331953">
    <property type="protein sequence ID" value="ACZ66251.1"/>
    <property type="molecule type" value="Genomic_DNA"/>
</dbReference>
<evidence type="ECO:0000256" key="4">
    <source>
        <dbReference type="ARBA" id="ARBA00022553"/>
    </source>
</evidence>
<accession>D2IKN8</accession>
<dbReference type="InterPro" id="IPR036291">
    <property type="entry name" value="NAD(P)-bd_dom_sf"/>
</dbReference>
<dbReference type="GO" id="GO:0004316">
    <property type="term" value="F:3-oxoacyl-[acyl-carrier-protein] reductase (NADPH) activity"/>
    <property type="evidence" value="ECO:0007669"/>
    <property type="project" value="InterPro"/>
</dbReference>
<dbReference type="PANTHER" id="PTHR10982:SF21">
    <property type="entry name" value="FATTY ACID SYNTHASE SUBUNIT BETA"/>
    <property type="match status" value="1"/>
</dbReference>
<keyword evidence="5 6" id="KW-0808">Transferase</keyword>
<dbReference type="InterPro" id="IPR014030">
    <property type="entry name" value="Ketoacyl_synth_N"/>
</dbReference>
<dbReference type="PIRSF" id="PIRSF000454">
    <property type="entry name" value="FAS_yeast_alpha"/>
    <property type="match status" value="1"/>
</dbReference>
<evidence type="ECO:0000256" key="2">
    <source>
        <dbReference type="ARBA" id="ARBA00013191"/>
    </source>
</evidence>
<dbReference type="InterPro" id="IPR020841">
    <property type="entry name" value="PKS_Beta-ketoAc_synthase_dom"/>
</dbReference>
<evidence type="ECO:0000259" key="8">
    <source>
        <dbReference type="PROSITE" id="PS52004"/>
    </source>
</evidence>
<dbReference type="FunFam" id="3.90.25.70:FF:000001">
    <property type="entry name" value="Fatty acid synthase subunit alpha"/>
    <property type="match status" value="1"/>
</dbReference>
<reference evidence="9" key="2">
    <citation type="journal article" date="2010" name="Mol. Microbiol.">
        <title>Functional characterization and manipulation of the apicidin biosynthetic pathway in Fusarium semitectum.</title>
        <authorList>
            <person name="Jin J.M."/>
            <person name="Lee S."/>
            <person name="Lee J."/>
            <person name="Baek S.R."/>
            <person name="Kim J.C."/>
            <person name="Yun S.H."/>
            <person name="Park S.Y."/>
            <person name="Kang S."/>
            <person name="Lee Y.W."/>
        </authorList>
    </citation>
    <scope>NUCLEOTIDE SEQUENCE</scope>
</reference>
<dbReference type="Gene3D" id="3.90.25.70">
    <property type="match status" value="1"/>
</dbReference>
<feature type="active site" description="For beta-ketoacyl synthase activity" evidence="7">
    <location>
        <position position="1196"/>
    </location>
</feature>
<feature type="domain" description="Ketosynthase family 3 (KS3)" evidence="8">
    <location>
        <begin position="1011"/>
        <end position="1551"/>
    </location>
</feature>
<dbReference type="Pfam" id="PF02801">
    <property type="entry name" value="Ketoacyl-synt_C"/>
    <property type="match status" value="1"/>
</dbReference>
<protein>
    <recommendedName>
        <fullName evidence="2">beta-ketoacyl-[acyl-carrier-protein] synthase I</fullName>
        <ecNumber evidence="2">2.3.1.41</ecNumber>
    </recommendedName>
</protein>
<name>D2IKN8_9HYPO</name>
<dbReference type="Gene3D" id="6.10.140.1410">
    <property type="match status" value="1"/>
</dbReference>
<dbReference type="GO" id="GO:0005835">
    <property type="term" value="C:fatty acid synthase complex"/>
    <property type="evidence" value="ECO:0007669"/>
    <property type="project" value="InterPro"/>
</dbReference>
<dbReference type="Gene3D" id="3.40.47.10">
    <property type="match status" value="1"/>
</dbReference>
<organism evidence="9">
    <name type="scientific">Fusarium incarnatum</name>
    <dbReference type="NCBI Taxonomy" id="298378"/>
    <lineage>
        <taxon>Eukaryota</taxon>
        <taxon>Fungi</taxon>
        <taxon>Dikarya</taxon>
        <taxon>Ascomycota</taxon>
        <taxon>Pezizomycotina</taxon>
        <taxon>Sordariomycetes</taxon>
        <taxon>Hypocreomycetidae</taxon>
        <taxon>Hypocreales</taxon>
        <taxon>Nectriaceae</taxon>
        <taxon>Fusarium</taxon>
        <taxon>Fusarium incarnatum-equiseti species complex</taxon>
    </lineage>
</organism>
<dbReference type="GO" id="GO:0042759">
    <property type="term" value="P:long-chain fatty acid biosynthetic process"/>
    <property type="evidence" value="ECO:0007669"/>
    <property type="project" value="UniProtKB-UniRule"/>
</dbReference>
<dbReference type="EC" id="2.3.1.41" evidence="2"/>
<dbReference type="InterPro" id="IPR047224">
    <property type="entry name" value="FAS_alpha_su_C"/>
</dbReference>
<dbReference type="CDD" id="cd08950">
    <property type="entry name" value="KR_fFAS_SDR_c_like"/>
    <property type="match status" value="1"/>
</dbReference>
<keyword evidence="4" id="KW-0597">Phosphoprotein</keyword>
<evidence type="ECO:0000256" key="7">
    <source>
        <dbReference type="PIRSR" id="PIRSR000454-1"/>
    </source>
</evidence>
<dbReference type="InterPro" id="IPR018201">
    <property type="entry name" value="Ketoacyl_synth_AS"/>
</dbReference>
<dbReference type="GO" id="GO:0044550">
    <property type="term" value="P:secondary metabolite biosynthetic process"/>
    <property type="evidence" value="ECO:0007669"/>
    <property type="project" value="UniProtKB-ARBA"/>
</dbReference>
<dbReference type="Pfam" id="PF00109">
    <property type="entry name" value="ketoacyl-synt"/>
    <property type="match status" value="1"/>
</dbReference>
<dbReference type="InterPro" id="IPR016039">
    <property type="entry name" value="Thiolase-like"/>
</dbReference>
<gene>
    <name evidence="9" type="primary">aps5</name>
</gene>
<dbReference type="InterPro" id="IPR050830">
    <property type="entry name" value="Fungal_FAS"/>
</dbReference>
<dbReference type="GO" id="GO:0004315">
    <property type="term" value="F:3-oxoacyl-[acyl-carrier-protein] synthase activity"/>
    <property type="evidence" value="ECO:0007669"/>
    <property type="project" value="UniProtKB-EC"/>
</dbReference>
<proteinExistence type="inferred from homology"/>
<dbReference type="Gene3D" id="3.30.70.2490">
    <property type="match status" value="1"/>
</dbReference>
<dbReference type="InterPro" id="IPR041550">
    <property type="entry name" value="FASI_helical"/>
</dbReference>
<keyword evidence="3 6" id="KW-0596">Phosphopantetheine</keyword>
<dbReference type="PROSITE" id="PS52004">
    <property type="entry name" value="KS3_2"/>
    <property type="match status" value="1"/>
</dbReference>
<evidence type="ECO:0000256" key="6">
    <source>
        <dbReference type="PIRNR" id="PIRNR000454"/>
    </source>
</evidence>
<dbReference type="InterPro" id="IPR026025">
    <property type="entry name" value="FAS_alpha_yeast"/>
</dbReference>
<dbReference type="Gene3D" id="3.40.50.720">
    <property type="entry name" value="NAD(P)-binding Rossmann-like Domain"/>
    <property type="match status" value="1"/>
</dbReference>
<dbReference type="InterPro" id="IPR040899">
    <property type="entry name" value="Fas_alpha_ACP"/>
</dbReference>
<dbReference type="Pfam" id="PF18314">
    <property type="entry name" value="FAS_I_H"/>
    <property type="match status" value="1"/>
</dbReference>
<dbReference type="SUPFAM" id="SSF53901">
    <property type="entry name" value="Thiolase-like"/>
    <property type="match status" value="2"/>
</dbReference>
<dbReference type="GO" id="GO:0008897">
    <property type="term" value="F:holo-[acyl-carrier-protein] synthase activity"/>
    <property type="evidence" value="ECO:0007669"/>
    <property type="project" value="InterPro"/>
</dbReference>
<dbReference type="CDD" id="cd00828">
    <property type="entry name" value="elong_cond_enzymes"/>
    <property type="match status" value="1"/>
</dbReference>
<evidence type="ECO:0000256" key="1">
    <source>
        <dbReference type="ARBA" id="ARBA00007485"/>
    </source>
</evidence>
<dbReference type="SUPFAM" id="SSF51735">
    <property type="entry name" value="NAD(P)-binding Rossmann-fold domains"/>
    <property type="match status" value="1"/>
</dbReference>
<comment type="similarity">
    <text evidence="1 6">Belongs to the thiolase-like superfamily. Fungal fatty acid synthetase subunit alpha family.</text>
</comment>
<dbReference type="PROSITE" id="PS00606">
    <property type="entry name" value="KS3_1"/>
    <property type="match status" value="1"/>
</dbReference>